<keyword evidence="2" id="KW-1185">Reference proteome</keyword>
<dbReference type="EMBL" id="CR378676">
    <property type="protein sequence ID" value="CAG22222.1"/>
    <property type="molecule type" value="Genomic_DNA"/>
</dbReference>
<sequence length="101" mass="11807">MYAKHRSYTLTEQTHRHVHLSVNPTGFLSVEIDEDNSKLEAEFEDLCFEKHGITTELVCFEHCRPKHGRWHLALSCGDAKELTMLIDDAKEEYEILMRDLC</sequence>
<dbReference type="HOGENOM" id="CLU_180025_0_0_6"/>
<organism evidence="1 2">
    <name type="scientific">Photobacterium profundum (strain SS9)</name>
    <dbReference type="NCBI Taxonomy" id="298386"/>
    <lineage>
        <taxon>Bacteria</taxon>
        <taxon>Pseudomonadati</taxon>
        <taxon>Pseudomonadota</taxon>
        <taxon>Gammaproteobacteria</taxon>
        <taxon>Vibrionales</taxon>
        <taxon>Vibrionaceae</taxon>
        <taxon>Photobacterium</taxon>
    </lineage>
</organism>
<accession>Q6LKI7</accession>
<dbReference type="RefSeq" id="WP_011220433.1">
    <property type="nucleotide sequence ID" value="NC_006371.1"/>
</dbReference>
<gene>
    <name evidence="1" type="primary">VVA0263</name>
    <name evidence="1" type="ordered locus">PBPRB0349</name>
</gene>
<dbReference type="AlphaFoldDB" id="Q6LKI7"/>
<dbReference type="eggNOG" id="ENOG502ZQW4">
    <property type="taxonomic scope" value="Bacteria"/>
</dbReference>
<dbReference type="KEGG" id="ppr:PBPRB0349"/>
<dbReference type="Proteomes" id="UP000000593">
    <property type="component" value="Chromosome 2"/>
</dbReference>
<evidence type="ECO:0000313" key="2">
    <source>
        <dbReference type="Proteomes" id="UP000000593"/>
    </source>
</evidence>
<name>Q6LKI7_PHOPR</name>
<protein>
    <submittedName>
        <fullName evidence="1">Uncharacterized protein</fullName>
    </submittedName>
</protein>
<reference evidence="2" key="1">
    <citation type="journal article" date="2005" name="Science">
        <title>Life at depth: Photobacterium profundum genome sequence and expression analysis.</title>
        <authorList>
            <person name="Vezzi A."/>
            <person name="Campanaro S."/>
            <person name="D'Angelo M."/>
            <person name="Simonato F."/>
            <person name="Vitulo N."/>
            <person name="Lauro F.M."/>
            <person name="Cestaro A."/>
            <person name="Malacrida G."/>
            <person name="Simionati B."/>
            <person name="Cannata N."/>
            <person name="Romualdi C."/>
            <person name="Bartlett D.H."/>
            <person name="Valle G."/>
        </authorList>
    </citation>
    <scope>NUCLEOTIDE SEQUENCE [LARGE SCALE GENOMIC DNA]</scope>
    <source>
        <strain evidence="2">ATCC BAA-1253 / SS9</strain>
    </source>
</reference>
<evidence type="ECO:0000313" key="1">
    <source>
        <dbReference type="EMBL" id="CAG22222.1"/>
    </source>
</evidence>
<proteinExistence type="predicted"/>